<proteinExistence type="predicted"/>
<dbReference type="AlphaFoldDB" id="A0A375J858"/>
<keyword evidence="2" id="KW-0808">Transferase</keyword>
<name>A0A375J858_9BURK</name>
<feature type="domain" description="Rhodanese" evidence="1">
    <location>
        <begin position="2"/>
        <end position="65"/>
    </location>
</feature>
<organism evidence="2 3">
    <name type="scientific">Cupriavidus taiwanensis</name>
    <dbReference type="NCBI Taxonomy" id="164546"/>
    <lineage>
        <taxon>Bacteria</taxon>
        <taxon>Pseudomonadati</taxon>
        <taxon>Pseudomonadota</taxon>
        <taxon>Betaproteobacteria</taxon>
        <taxon>Burkholderiales</taxon>
        <taxon>Burkholderiaceae</taxon>
        <taxon>Cupriavidus</taxon>
    </lineage>
</organism>
<reference evidence="2 3" key="1">
    <citation type="submission" date="2018-01" db="EMBL/GenBank/DDBJ databases">
        <authorList>
            <person name="Gaut B.S."/>
            <person name="Morton B.R."/>
            <person name="Clegg M.T."/>
            <person name="Duvall M.R."/>
        </authorList>
    </citation>
    <scope>NUCLEOTIDE SEQUENCE [LARGE SCALE GENOMIC DNA]</scope>
    <source>
        <strain evidence="2">Cupriavidus taiwanensis cmp 52</strain>
    </source>
</reference>
<dbReference type="GO" id="GO:0016758">
    <property type="term" value="F:hexosyltransferase activity"/>
    <property type="evidence" value="ECO:0007669"/>
    <property type="project" value="TreeGrafter"/>
</dbReference>
<evidence type="ECO:0000259" key="1">
    <source>
        <dbReference type="PROSITE" id="PS50206"/>
    </source>
</evidence>
<sequence length="419" mass="45029">MKILIYCQNYAPELTGIGKYTGEQAQWLAARGHEVRVVCAPPYYPAWRVSDGYSAWRYARHASEGHGGVTVYRAPVWVPRKPSGLLRILHLMSFALSSLPCMAAQLRWRPDVIFAVEPTLMCSPAALLLGSCTRARTWLHVQDLEVDAAFALGVLRHPLLRRLATRMERALTTRYHRVSTISQAMADALRAKGVSPARLQLLPNWADLHEAPADAALAFRHGLGIPADAVIALYAGNMGNKQGLEVLADAAQALQGHPRIHMVLCGDGSGRAALQARCDGLARVHFLPLQPQAQFHAMMAAADMHLLPQRADAADLVMPSKLTGMLASRRAVIATAQPDTELGRLVARVGVLVPPGDAGALAHAIATLACQPQRRAMHATAGRAWAEAHLGRDAVLAQLECALQALVSPPAAQDASAVA</sequence>
<dbReference type="SUPFAM" id="SSF53756">
    <property type="entry name" value="UDP-Glycosyltransferase/glycogen phosphorylase"/>
    <property type="match status" value="1"/>
</dbReference>
<dbReference type="Pfam" id="PF13579">
    <property type="entry name" value="Glyco_trans_4_4"/>
    <property type="match status" value="1"/>
</dbReference>
<dbReference type="Gene3D" id="3.40.50.2000">
    <property type="entry name" value="Glycogen Phosphorylase B"/>
    <property type="match status" value="2"/>
</dbReference>
<dbReference type="PROSITE" id="PS50206">
    <property type="entry name" value="RHODANESE_3"/>
    <property type="match status" value="1"/>
</dbReference>
<dbReference type="PANTHER" id="PTHR45947:SF3">
    <property type="entry name" value="SULFOQUINOVOSYL TRANSFERASE SQD2"/>
    <property type="match status" value="1"/>
</dbReference>
<dbReference type="Pfam" id="PF13692">
    <property type="entry name" value="Glyco_trans_1_4"/>
    <property type="match status" value="1"/>
</dbReference>
<gene>
    <name evidence="2" type="primary">wcaI</name>
    <name evidence="2" type="ORF">CBM2634_B20013</name>
</gene>
<dbReference type="RefSeq" id="WP_116384075.1">
    <property type="nucleotide sequence ID" value="NZ_LS483234.1"/>
</dbReference>
<dbReference type="NCBIfam" id="NF007640">
    <property type="entry name" value="PRK10307.1"/>
    <property type="match status" value="1"/>
</dbReference>
<dbReference type="InterPro" id="IPR050194">
    <property type="entry name" value="Glycosyltransferase_grp1"/>
</dbReference>
<dbReference type="CDD" id="cd03794">
    <property type="entry name" value="GT4_WbuB-like"/>
    <property type="match status" value="1"/>
</dbReference>
<dbReference type="EMBL" id="OVTA01000043">
    <property type="protein sequence ID" value="SPS01287.1"/>
    <property type="molecule type" value="Genomic_DNA"/>
</dbReference>
<protein>
    <submittedName>
        <fullName evidence="2">Colanic acid biosynthesis, glycosyl transferase</fullName>
    </submittedName>
</protein>
<dbReference type="InterPro" id="IPR028098">
    <property type="entry name" value="Glyco_trans_4-like_N"/>
</dbReference>
<evidence type="ECO:0000313" key="3">
    <source>
        <dbReference type="Proteomes" id="UP000256805"/>
    </source>
</evidence>
<accession>A0A375J858</accession>
<evidence type="ECO:0000313" key="2">
    <source>
        <dbReference type="EMBL" id="SPS01287.1"/>
    </source>
</evidence>
<dbReference type="Proteomes" id="UP000256805">
    <property type="component" value="Unassembled WGS sequence"/>
</dbReference>
<dbReference type="PANTHER" id="PTHR45947">
    <property type="entry name" value="SULFOQUINOVOSYL TRANSFERASE SQD2"/>
    <property type="match status" value="1"/>
</dbReference>
<dbReference type="InterPro" id="IPR001763">
    <property type="entry name" value="Rhodanese-like_dom"/>
</dbReference>